<feature type="domain" description="HTH tetR-type" evidence="6">
    <location>
        <begin position="21"/>
        <end position="81"/>
    </location>
</feature>
<organism evidence="7 8">
    <name type="scientific">Georgenia muralis</name>
    <dbReference type="NCBI Taxonomy" id="154117"/>
    <lineage>
        <taxon>Bacteria</taxon>
        <taxon>Bacillati</taxon>
        <taxon>Actinomycetota</taxon>
        <taxon>Actinomycetes</taxon>
        <taxon>Micrococcales</taxon>
        <taxon>Bogoriellaceae</taxon>
        <taxon>Georgenia</taxon>
    </lineage>
</organism>
<keyword evidence="3" id="KW-0804">Transcription</keyword>
<dbReference type="SUPFAM" id="SSF46689">
    <property type="entry name" value="Homeodomain-like"/>
    <property type="match status" value="1"/>
</dbReference>
<dbReference type="Proteomes" id="UP000280726">
    <property type="component" value="Unassembled WGS sequence"/>
</dbReference>
<dbReference type="PRINTS" id="PR00455">
    <property type="entry name" value="HTHTETR"/>
</dbReference>
<gene>
    <name evidence="7" type="ORF">EDD32_0627</name>
</gene>
<dbReference type="EMBL" id="RKRA01000001">
    <property type="protein sequence ID" value="RPF26195.1"/>
    <property type="molecule type" value="Genomic_DNA"/>
</dbReference>
<dbReference type="Gene3D" id="1.10.357.10">
    <property type="entry name" value="Tetracycline Repressor, domain 2"/>
    <property type="match status" value="1"/>
</dbReference>
<proteinExistence type="predicted"/>
<name>A0A3N4ZYP9_9MICO</name>
<dbReference type="InterPro" id="IPR009057">
    <property type="entry name" value="Homeodomain-like_sf"/>
</dbReference>
<dbReference type="OrthoDB" id="9796019at2"/>
<dbReference type="GO" id="GO:0000976">
    <property type="term" value="F:transcription cis-regulatory region binding"/>
    <property type="evidence" value="ECO:0007669"/>
    <property type="project" value="TreeGrafter"/>
</dbReference>
<feature type="DNA-binding region" description="H-T-H motif" evidence="4">
    <location>
        <begin position="44"/>
        <end position="63"/>
    </location>
</feature>
<comment type="caution">
    <text evidence="7">The sequence shown here is derived from an EMBL/GenBank/DDBJ whole genome shotgun (WGS) entry which is preliminary data.</text>
</comment>
<sequence length="219" mass="24050">MTLLSDDSRPARRGPGRPRHADTEERAYRSALELFGQRGWAGLSLDAVAQHAGVGKSSIYLRWKDKRELLLDAVRDFETRHVNPADPSLPIRDYLVEYAVARAALFLGKQGATMAAIISAAVANPDEYADIQNESLNRGVLALMGRLEQAVAEGEMPIGTSAAQFLEALEGAIVFHTIIAPGRPSKDQIAETLPQYVTELVDWLLRGLPQRRSPDPPAW</sequence>
<dbReference type="PANTHER" id="PTHR30055:SF225">
    <property type="entry name" value="TRANSCRIPTIONAL REGULATORY PROTEIN-RELATED"/>
    <property type="match status" value="1"/>
</dbReference>
<evidence type="ECO:0000313" key="7">
    <source>
        <dbReference type="EMBL" id="RPF26195.1"/>
    </source>
</evidence>
<dbReference type="InterPro" id="IPR050109">
    <property type="entry name" value="HTH-type_TetR-like_transc_reg"/>
</dbReference>
<dbReference type="AlphaFoldDB" id="A0A3N4ZYP9"/>
<reference evidence="7 8" key="1">
    <citation type="submission" date="2018-11" db="EMBL/GenBank/DDBJ databases">
        <title>Sequencing the genomes of 1000 actinobacteria strains.</title>
        <authorList>
            <person name="Klenk H.-P."/>
        </authorList>
    </citation>
    <scope>NUCLEOTIDE SEQUENCE [LARGE SCALE GENOMIC DNA]</scope>
    <source>
        <strain evidence="7 8">DSM 14418</strain>
    </source>
</reference>
<dbReference type="RefSeq" id="WP_123914517.1">
    <property type="nucleotide sequence ID" value="NZ_RKRA01000001.1"/>
</dbReference>
<dbReference type="Gene3D" id="1.10.10.60">
    <property type="entry name" value="Homeodomain-like"/>
    <property type="match status" value="1"/>
</dbReference>
<protein>
    <submittedName>
        <fullName evidence="7">TetR family transcriptional regulator</fullName>
    </submittedName>
</protein>
<dbReference type="Pfam" id="PF16859">
    <property type="entry name" value="TetR_C_11"/>
    <property type="match status" value="1"/>
</dbReference>
<keyword evidence="2 4" id="KW-0238">DNA-binding</keyword>
<keyword evidence="1" id="KW-0805">Transcription regulation</keyword>
<dbReference type="InterPro" id="IPR001647">
    <property type="entry name" value="HTH_TetR"/>
</dbReference>
<accession>A0A3N4ZYP9</accession>
<evidence type="ECO:0000313" key="8">
    <source>
        <dbReference type="Proteomes" id="UP000280726"/>
    </source>
</evidence>
<dbReference type="Pfam" id="PF00440">
    <property type="entry name" value="TetR_N"/>
    <property type="match status" value="1"/>
</dbReference>
<dbReference type="InterPro" id="IPR011075">
    <property type="entry name" value="TetR_C"/>
</dbReference>
<feature type="region of interest" description="Disordered" evidence="5">
    <location>
        <begin position="1"/>
        <end position="24"/>
    </location>
</feature>
<evidence type="ECO:0000256" key="1">
    <source>
        <dbReference type="ARBA" id="ARBA00023015"/>
    </source>
</evidence>
<feature type="compositionally biased region" description="Basic and acidic residues" evidence="5">
    <location>
        <begin position="1"/>
        <end position="10"/>
    </location>
</feature>
<dbReference type="SUPFAM" id="SSF48498">
    <property type="entry name" value="Tetracyclin repressor-like, C-terminal domain"/>
    <property type="match status" value="1"/>
</dbReference>
<keyword evidence="8" id="KW-1185">Reference proteome</keyword>
<dbReference type="PANTHER" id="PTHR30055">
    <property type="entry name" value="HTH-TYPE TRANSCRIPTIONAL REGULATOR RUTR"/>
    <property type="match status" value="1"/>
</dbReference>
<evidence type="ECO:0000256" key="3">
    <source>
        <dbReference type="ARBA" id="ARBA00023163"/>
    </source>
</evidence>
<evidence type="ECO:0000259" key="6">
    <source>
        <dbReference type="PROSITE" id="PS50977"/>
    </source>
</evidence>
<dbReference type="InterPro" id="IPR036271">
    <property type="entry name" value="Tet_transcr_reg_TetR-rel_C_sf"/>
</dbReference>
<evidence type="ECO:0000256" key="5">
    <source>
        <dbReference type="SAM" id="MobiDB-lite"/>
    </source>
</evidence>
<dbReference type="GO" id="GO:0003700">
    <property type="term" value="F:DNA-binding transcription factor activity"/>
    <property type="evidence" value="ECO:0007669"/>
    <property type="project" value="TreeGrafter"/>
</dbReference>
<evidence type="ECO:0000256" key="2">
    <source>
        <dbReference type="ARBA" id="ARBA00023125"/>
    </source>
</evidence>
<evidence type="ECO:0000256" key="4">
    <source>
        <dbReference type="PROSITE-ProRule" id="PRU00335"/>
    </source>
</evidence>
<dbReference type="PROSITE" id="PS50977">
    <property type="entry name" value="HTH_TETR_2"/>
    <property type="match status" value="1"/>
</dbReference>